<name>A0A918UAK8_9NEIS</name>
<dbReference type="Proteomes" id="UP000645257">
    <property type="component" value="Unassembled WGS sequence"/>
</dbReference>
<organism evidence="1 2">
    <name type="scientific">Paludibacterium paludis</name>
    <dbReference type="NCBI Taxonomy" id="1225769"/>
    <lineage>
        <taxon>Bacteria</taxon>
        <taxon>Pseudomonadati</taxon>
        <taxon>Pseudomonadota</taxon>
        <taxon>Betaproteobacteria</taxon>
        <taxon>Neisseriales</taxon>
        <taxon>Chromobacteriaceae</taxon>
        <taxon>Paludibacterium</taxon>
    </lineage>
</organism>
<dbReference type="Gene3D" id="3.40.190.10">
    <property type="entry name" value="Periplasmic binding protein-like II"/>
    <property type="match status" value="2"/>
</dbReference>
<dbReference type="EMBL" id="BMYX01000011">
    <property type="protein sequence ID" value="GGY17475.1"/>
    <property type="molecule type" value="Genomic_DNA"/>
</dbReference>
<dbReference type="PANTHER" id="PTHR38834">
    <property type="entry name" value="PERIPLASMIC SUBSTRATE BINDING PROTEIN FAMILY 3"/>
    <property type="match status" value="1"/>
</dbReference>
<keyword evidence="2" id="KW-1185">Reference proteome</keyword>
<accession>A0A918UAK8</accession>
<proteinExistence type="predicted"/>
<evidence type="ECO:0008006" key="3">
    <source>
        <dbReference type="Google" id="ProtNLM"/>
    </source>
</evidence>
<protein>
    <recommendedName>
        <fullName evidence="3">Solute-binding protein family 3/N-terminal domain-containing protein</fullName>
    </recommendedName>
</protein>
<evidence type="ECO:0000313" key="1">
    <source>
        <dbReference type="EMBL" id="GGY17475.1"/>
    </source>
</evidence>
<dbReference type="RefSeq" id="WP_189534096.1">
    <property type="nucleotide sequence ID" value="NZ_BMYX01000011.1"/>
</dbReference>
<dbReference type="PANTHER" id="PTHR38834:SF3">
    <property type="entry name" value="SOLUTE-BINDING PROTEIN FAMILY 3_N-TERMINAL DOMAIN-CONTAINING PROTEIN"/>
    <property type="match status" value="1"/>
</dbReference>
<dbReference type="AlphaFoldDB" id="A0A918UAK8"/>
<gene>
    <name evidence="1" type="ORF">GCM10011289_21160</name>
</gene>
<reference evidence="1" key="1">
    <citation type="journal article" date="2014" name="Int. J. Syst. Evol. Microbiol.">
        <title>Complete genome sequence of Corynebacterium casei LMG S-19264T (=DSM 44701T), isolated from a smear-ripened cheese.</title>
        <authorList>
            <consortium name="US DOE Joint Genome Institute (JGI-PGF)"/>
            <person name="Walter F."/>
            <person name="Albersmeier A."/>
            <person name="Kalinowski J."/>
            <person name="Ruckert C."/>
        </authorList>
    </citation>
    <scope>NUCLEOTIDE SEQUENCE</scope>
    <source>
        <strain evidence="1">KCTC 32182</strain>
    </source>
</reference>
<reference evidence="1" key="2">
    <citation type="submission" date="2020-09" db="EMBL/GenBank/DDBJ databases">
        <authorList>
            <person name="Sun Q."/>
            <person name="Kim S."/>
        </authorList>
    </citation>
    <scope>NUCLEOTIDE SEQUENCE</scope>
    <source>
        <strain evidence="1">KCTC 32182</strain>
    </source>
</reference>
<dbReference type="SUPFAM" id="SSF53850">
    <property type="entry name" value="Periplasmic binding protein-like II"/>
    <property type="match status" value="1"/>
</dbReference>
<sequence>MGGGGRSRREKWRKSAAVALCVVAQAIPAADLSGVRIYTDNDPPYVIADDKTGIPGGTATRKVLAILVRLKLPASTIRVVPWSRGYNEAKNRPYAMIFPIAKTRERQGFLDFTVKLLDSEVSFYRLRSRTDLSLSSLEDARKHRICVVQDDYRHEYLVGEGFMQLELASDSTLNVKKFIAGRCDLIMSTENGILSKLTSLGKDPSLVEKALPVRNLDSALYAAFNKATPPDVIEAFRHAAKGLDSM</sequence>
<evidence type="ECO:0000313" key="2">
    <source>
        <dbReference type="Proteomes" id="UP000645257"/>
    </source>
</evidence>
<comment type="caution">
    <text evidence="1">The sequence shown here is derived from an EMBL/GenBank/DDBJ whole genome shotgun (WGS) entry which is preliminary data.</text>
</comment>